<comment type="caution">
    <text evidence="1">The sequence shown here is derived from an EMBL/GenBank/DDBJ whole genome shotgun (WGS) entry which is preliminary data.</text>
</comment>
<reference evidence="1 2" key="1">
    <citation type="submission" date="2018-07" db="EMBL/GenBank/DDBJ databases">
        <title>Genomic Encyclopedia of Type Strains, Phase IV (KMG-IV): sequencing the most valuable type-strain genomes for metagenomic binning, comparative biology and taxonomic classification.</title>
        <authorList>
            <person name="Goeker M."/>
        </authorList>
    </citation>
    <scope>NUCLEOTIDE SEQUENCE [LARGE SCALE GENOMIC DNA]</scope>
    <source>
        <strain evidence="1 2">DSM 25281</strain>
    </source>
</reference>
<evidence type="ECO:0000313" key="2">
    <source>
        <dbReference type="Proteomes" id="UP000255326"/>
    </source>
</evidence>
<dbReference type="Proteomes" id="UP000255326">
    <property type="component" value="Unassembled WGS sequence"/>
</dbReference>
<gene>
    <name evidence="1" type="ORF">DFR59_10610</name>
</gene>
<evidence type="ECO:0000313" key="1">
    <source>
        <dbReference type="EMBL" id="RDI41851.1"/>
    </source>
</evidence>
<dbReference type="AlphaFoldDB" id="A0A370GDU4"/>
<protein>
    <submittedName>
        <fullName evidence="1">Uncharacterized protein</fullName>
    </submittedName>
</protein>
<proteinExistence type="predicted"/>
<name>A0A370GDU4_9BACI</name>
<dbReference type="EMBL" id="QQAY01000006">
    <property type="protein sequence ID" value="RDI41851.1"/>
    <property type="molecule type" value="Genomic_DNA"/>
</dbReference>
<keyword evidence="2" id="KW-1185">Reference proteome</keyword>
<organism evidence="1 2">
    <name type="scientific">Falsibacillus pallidus</name>
    <dbReference type="NCBI Taxonomy" id="493781"/>
    <lineage>
        <taxon>Bacteria</taxon>
        <taxon>Bacillati</taxon>
        <taxon>Bacillota</taxon>
        <taxon>Bacilli</taxon>
        <taxon>Bacillales</taxon>
        <taxon>Bacillaceae</taxon>
        <taxon>Falsibacillus</taxon>
    </lineage>
</organism>
<sequence>MASFRATGFPPIFEVHVTVAVVSTYGALLDTYTGCAPTSVGLIENMIVPVMDAVTVSVIVEMILPPNGADKLFATFLQTWNI</sequence>
<accession>A0A370GDU4</accession>